<dbReference type="STRING" id="1423726.FC07_GL001640"/>
<evidence type="ECO:0000256" key="2">
    <source>
        <dbReference type="ARBA" id="ARBA00022679"/>
    </source>
</evidence>
<proteinExistence type="inferred from homology"/>
<dbReference type="Gene3D" id="3.90.226.10">
    <property type="entry name" value="2-enoyl-CoA Hydratase, Chain A, domain 1"/>
    <property type="match status" value="1"/>
</dbReference>
<keyword evidence="5" id="KW-0067">ATP-binding</keyword>
<dbReference type="PANTHER" id="PTHR42995">
    <property type="entry name" value="ACETYL-COENZYME A CARBOXYLASE CARBOXYL TRANSFERASE SUBUNIT BETA, CHLOROPLASTIC"/>
    <property type="match status" value="1"/>
</dbReference>
<dbReference type="InterPro" id="IPR034733">
    <property type="entry name" value="AcCoA_carboxyl_beta"/>
</dbReference>
<keyword evidence="1 5" id="KW-0444">Lipid biosynthesis</keyword>
<keyword evidence="2 5" id="KW-0808">Transferase</keyword>
<name>A0A0R1GFV2_9LACO</name>
<dbReference type="PROSITE" id="PS51257">
    <property type="entry name" value="PROKAR_LIPOPROTEIN"/>
    <property type="match status" value="1"/>
</dbReference>
<dbReference type="GO" id="GO:0016743">
    <property type="term" value="F:carboxyl- or carbamoyltransferase activity"/>
    <property type="evidence" value="ECO:0007669"/>
    <property type="project" value="UniProtKB-UniRule"/>
</dbReference>
<evidence type="ECO:0000313" key="7">
    <source>
        <dbReference type="EMBL" id="KRK32896.1"/>
    </source>
</evidence>
<keyword evidence="5" id="KW-0547">Nucleotide-binding</keyword>
<dbReference type="AlphaFoldDB" id="A0A0R1GFV2"/>
<evidence type="ECO:0000259" key="6">
    <source>
        <dbReference type="PROSITE" id="PS50980"/>
    </source>
</evidence>
<dbReference type="InterPro" id="IPR029045">
    <property type="entry name" value="ClpP/crotonase-like_dom_sf"/>
</dbReference>
<evidence type="ECO:0000313" key="8">
    <source>
        <dbReference type="Proteomes" id="UP000051461"/>
    </source>
</evidence>
<dbReference type="HAMAP" id="MF_01395">
    <property type="entry name" value="AcetylCoA_CT_beta"/>
    <property type="match status" value="1"/>
</dbReference>
<keyword evidence="5" id="KW-0862">Zinc</keyword>
<dbReference type="PRINTS" id="PR01070">
    <property type="entry name" value="ACCCTRFRASEB"/>
</dbReference>
<keyword evidence="3 5" id="KW-0863">Zinc-finger</keyword>
<keyword evidence="4 5" id="KW-0443">Lipid metabolism</keyword>
<dbReference type="InterPro" id="IPR011762">
    <property type="entry name" value="COA_CT_N"/>
</dbReference>
<dbReference type="SUPFAM" id="SSF52096">
    <property type="entry name" value="ClpP/crotonase"/>
    <property type="match status" value="1"/>
</dbReference>
<keyword evidence="5" id="KW-0479">Metal-binding</keyword>
<dbReference type="GO" id="GO:0003989">
    <property type="term" value="F:acetyl-CoA carboxylase activity"/>
    <property type="evidence" value="ECO:0007669"/>
    <property type="project" value="InterPro"/>
</dbReference>
<comment type="caution">
    <text evidence="5">Lacks conserved residue(s) required for the propagation of feature annotation.</text>
</comment>
<keyword evidence="5" id="KW-0963">Cytoplasm</keyword>
<comment type="subunit">
    <text evidence="5">Acetyl-CoA carboxylase is a heterohexamer composed of biotin carboxyl carrier protein (AccB), biotin carboxylase (AccC) and two subunits each of ACCase subunit alpha (AccA) and ACCase subunit beta (AccD).</text>
</comment>
<evidence type="ECO:0000256" key="5">
    <source>
        <dbReference type="HAMAP-Rule" id="MF_01395"/>
    </source>
</evidence>
<dbReference type="Proteomes" id="UP000051461">
    <property type="component" value="Unassembled WGS sequence"/>
</dbReference>
<dbReference type="EC" id="2.1.3.15" evidence="5"/>
<dbReference type="GO" id="GO:0009317">
    <property type="term" value="C:acetyl-CoA carboxylase complex"/>
    <property type="evidence" value="ECO:0007669"/>
    <property type="project" value="InterPro"/>
</dbReference>
<gene>
    <name evidence="5" type="primary">accD</name>
    <name evidence="7" type="ORF">FC07_GL001640</name>
</gene>
<dbReference type="GO" id="GO:0008270">
    <property type="term" value="F:zinc ion binding"/>
    <property type="evidence" value="ECO:0007669"/>
    <property type="project" value="UniProtKB-UniRule"/>
</dbReference>
<reference evidence="7 8" key="1">
    <citation type="journal article" date="2015" name="Genome Announc.">
        <title>Expanding the biotechnology potential of lactobacilli through comparative genomics of 213 strains and associated genera.</title>
        <authorList>
            <person name="Sun Z."/>
            <person name="Harris H.M."/>
            <person name="McCann A."/>
            <person name="Guo C."/>
            <person name="Argimon S."/>
            <person name="Zhang W."/>
            <person name="Yang X."/>
            <person name="Jeffery I.B."/>
            <person name="Cooney J.C."/>
            <person name="Kagawa T.F."/>
            <person name="Liu W."/>
            <person name="Song Y."/>
            <person name="Salvetti E."/>
            <person name="Wrobel A."/>
            <person name="Rasinkangas P."/>
            <person name="Parkhill J."/>
            <person name="Rea M.C."/>
            <person name="O'Sullivan O."/>
            <person name="Ritari J."/>
            <person name="Douillard F.P."/>
            <person name="Paul Ross R."/>
            <person name="Yang R."/>
            <person name="Briner A.E."/>
            <person name="Felis G.E."/>
            <person name="de Vos W.M."/>
            <person name="Barrangou R."/>
            <person name="Klaenhammer T.R."/>
            <person name="Caufield P.W."/>
            <person name="Cui Y."/>
            <person name="Zhang H."/>
            <person name="O'Toole P.W."/>
        </authorList>
    </citation>
    <scope>NUCLEOTIDE SEQUENCE [LARGE SCALE GENOMIC DNA]</scope>
    <source>
        <strain evidence="7 8">DSM 20003</strain>
    </source>
</reference>
<comment type="pathway">
    <text evidence="5">Lipid metabolism; malonyl-CoA biosynthesis; malonyl-CoA from acetyl-CoA: step 1/1.</text>
</comment>
<dbReference type="InterPro" id="IPR000438">
    <property type="entry name" value="Acetyl_CoA_COase_Trfase_b_su"/>
</dbReference>
<keyword evidence="5" id="KW-0276">Fatty acid metabolism</keyword>
<keyword evidence="5" id="KW-0275">Fatty acid biosynthesis</keyword>
<evidence type="ECO:0000256" key="3">
    <source>
        <dbReference type="ARBA" id="ARBA00022771"/>
    </source>
</evidence>
<dbReference type="Pfam" id="PF01039">
    <property type="entry name" value="Carboxyl_trans"/>
    <property type="match status" value="1"/>
</dbReference>
<organism evidence="7 8">
    <name type="scientific">Loigolactobacillus bifermentans DSM 20003</name>
    <dbReference type="NCBI Taxonomy" id="1423726"/>
    <lineage>
        <taxon>Bacteria</taxon>
        <taxon>Bacillati</taxon>
        <taxon>Bacillota</taxon>
        <taxon>Bacilli</taxon>
        <taxon>Lactobacillales</taxon>
        <taxon>Lactobacillaceae</taxon>
        <taxon>Loigolactobacillus</taxon>
    </lineage>
</organism>
<dbReference type="PROSITE" id="PS50980">
    <property type="entry name" value="COA_CT_NTER"/>
    <property type="match status" value="1"/>
</dbReference>
<sequence length="269" mass="28597">MKGSDRMGHMPAAGTWQACPQCGEHHHRLEWAPWQICPSCGYYQRLTAQQRLTQLVDQGTFQPLPDLAMTAATTGFPDYAAKLATAQTKTGLAEAIVVGQAAIDQQVCVIGIMDSHFMMGSLNQVVGQKICQLFEVGSQRQLPVVLVTASGGARMQEGLAALTQMSLTLAAKSAFDAQGGFSINVLTDPTMGGVTASFALQADILLAEPAATIGFAGRRVIEQTDQVQLPADFQSAEQLLTRGMLDAVVPRAQLKAQLAQLLRLGGKSA</sequence>
<comment type="function">
    <text evidence="5">Component of the acetyl coenzyme A carboxylase (ACC) complex. Biotin carboxylase (BC) catalyzes the carboxylation of biotin on its carrier protein (BCCP) and then the CO(2) group is transferred by the transcarboxylase to acetyl-CoA to form malonyl-CoA.</text>
</comment>
<evidence type="ECO:0000256" key="1">
    <source>
        <dbReference type="ARBA" id="ARBA00022516"/>
    </source>
</evidence>
<dbReference type="EMBL" id="AZDA01000133">
    <property type="protein sequence ID" value="KRK32896.1"/>
    <property type="molecule type" value="Genomic_DNA"/>
</dbReference>
<feature type="binding site" evidence="5">
    <location>
        <position position="19"/>
    </location>
    <ligand>
        <name>Zn(2+)</name>
        <dbReference type="ChEBI" id="CHEBI:29105"/>
    </ligand>
</feature>
<protein>
    <recommendedName>
        <fullName evidence="5">Acetyl-coenzyme A carboxylase carboxyl transferase subunit beta</fullName>
        <shortName evidence="5">ACCase subunit beta</shortName>
        <shortName evidence="5">Acetyl-CoA carboxylase carboxyltransferase subunit beta</shortName>
        <ecNumber evidence="5">2.1.3.15</ecNumber>
    </recommendedName>
</protein>
<dbReference type="GO" id="GO:0005524">
    <property type="term" value="F:ATP binding"/>
    <property type="evidence" value="ECO:0007669"/>
    <property type="project" value="UniProtKB-KW"/>
</dbReference>
<feature type="binding site" evidence="5">
    <location>
        <position position="40"/>
    </location>
    <ligand>
        <name>Zn(2+)</name>
        <dbReference type="ChEBI" id="CHEBI:29105"/>
    </ligand>
</feature>
<comment type="subcellular location">
    <subcellularLocation>
        <location evidence="5">Cytoplasm</location>
    </subcellularLocation>
</comment>
<comment type="caution">
    <text evidence="7">The sequence shown here is derived from an EMBL/GenBank/DDBJ whole genome shotgun (WGS) entry which is preliminary data.</text>
</comment>
<accession>A0A0R1GFV2</accession>
<comment type="catalytic activity">
    <reaction evidence="5">
        <text>N(6)-carboxybiotinyl-L-lysyl-[protein] + acetyl-CoA = N(6)-biotinyl-L-lysyl-[protein] + malonyl-CoA</text>
        <dbReference type="Rhea" id="RHEA:54728"/>
        <dbReference type="Rhea" id="RHEA-COMP:10505"/>
        <dbReference type="Rhea" id="RHEA-COMP:10506"/>
        <dbReference type="ChEBI" id="CHEBI:57288"/>
        <dbReference type="ChEBI" id="CHEBI:57384"/>
        <dbReference type="ChEBI" id="CHEBI:83144"/>
        <dbReference type="ChEBI" id="CHEBI:83145"/>
        <dbReference type="EC" id="2.1.3.15"/>
    </reaction>
</comment>
<dbReference type="PATRIC" id="fig|1423726.3.peg.1700"/>
<dbReference type="GO" id="GO:2001295">
    <property type="term" value="P:malonyl-CoA biosynthetic process"/>
    <property type="evidence" value="ECO:0007669"/>
    <property type="project" value="UniProtKB-UniRule"/>
</dbReference>
<evidence type="ECO:0000256" key="4">
    <source>
        <dbReference type="ARBA" id="ARBA00023098"/>
    </source>
</evidence>
<feature type="binding site" evidence="5">
    <location>
        <position position="37"/>
    </location>
    <ligand>
        <name>Zn(2+)</name>
        <dbReference type="ChEBI" id="CHEBI:29105"/>
    </ligand>
</feature>
<dbReference type="UniPathway" id="UPA00655">
    <property type="reaction ID" value="UER00711"/>
</dbReference>
<dbReference type="GO" id="GO:0006633">
    <property type="term" value="P:fatty acid biosynthetic process"/>
    <property type="evidence" value="ECO:0007669"/>
    <property type="project" value="UniProtKB-KW"/>
</dbReference>
<dbReference type="PANTHER" id="PTHR42995:SF5">
    <property type="entry name" value="ACETYL-COENZYME A CARBOXYLASE CARBOXYL TRANSFERASE SUBUNIT BETA, CHLOROPLASTIC"/>
    <property type="match status" value="1"/>
</dbReference>
<feature type="binding site" evidence="5">
    <location>
        <position position="22"/>
    </location>
    <ligand>
        <name>Zn(2+)</name>
        <dbReference type="ChEBI" id="CHEBI:29105"/>
    </ligand>
</feature>
<feature type="domain" description="CoA carboxyltransferase N-terminal" evidence="6">
    <location>
        <begin position="15"/>
        <end position="269"/>
    </location>
</feature>
<comment type="similarity">
    <text evidence="5">Belongs to the AccD/PCCB family.</text>
</comment>
<comment type="cofactor">
    <cofactor evidence="5">
        <name>Zn(2+)</name>
        <dbReference type="ChEBI" id="CHEBI:29105"/>
    </cofactor>
    <text evidence="5">Binds 1 zinc ion per subunit.</text>
</comment>
<keyword evidence="8" id="KW-1185">Reference proteome</keyword>